<keyword evidence="1" id="KW-0472">Membrane</keyword>
<evidence type="ECO:0000256" key="1">
    <source>
        <dbReference type="SAM" id="Phobius"/>
    </source>
</evidence>
<reference evidence="2 3" key="1">
    <citation type="journal article" date="2013" name="Curr. Biol.">
        <title>The Genome of the Foraminiferan Reticulomyxa filosa.</title>
        <authorList>
            <person name="Glockner G."/>
            <person name="Hulsmann N."/>
            <person name="Schleicher M."/>
            <person name="Noegel A.A."/>
            <person name="Eichinger L."/>
            <person name="Gallinger C."/>
            <person name="Pawlowski J."/>
            <person name="Sierra R."/>
            <person name="Euteneuer U."/>
            <person name="Pillet L."/>
            <person name="Moustafa A."/>
            <person name="Platzer M."/>
            <person name="Groth M."/>
            <person name="Szafranski K."/>
            <person name="Schliwa M."/>
        </authorList>
    </citation>
    <scope>NUCLEOTIDE SEQUENCE [LARGE SCALE GENOMIC DNA]</scope>
</reference>
<evidence type="ECO:0000313" key="3">
    <source>
        <dbReference type="Proteomes" id="UP000023152"/>
    </source>
</evidence>
<dbReference type="AlphaFoldDB" id="X6NC15"/>
<comment type="caution">
    <text evidence="2">The sequence shown here is derived from an EMBL/GenBank/DDBJ whole genome shotgun (WGS) entry which is preliminary data.</text>
</comment>
<accession>X6NC15</accession>
<sequence length="154" mass="18199">MKELDVLKLCFVQYRNTQSHINAKIALHLFFLKTSLLPFHSVKKKKVKQVWRIDENRKEKPVDDIPPREIGDINYGDELNEHFDFFLNNFNLGQEYESSFSTHSQKLKKKKKNKTKILLIFAFHLCSVYSFSLDDPDLHPYKSQLQLCALNLLL</sequence>
<evidence type="ECO:0000313" key="2">
    <source>
        <dbReference type="EMBL" id="ETO22857.1"/>
    </source>
</evidence>
<keyword evidence="3" id="KW-1185">Reference proteome</keyword>
<feature type="transmembrane region" description="Helical" evidence="1">
    <location>
        <begin position="117"/>
        <end position="133"/>
    </location>
</feature>
<organism evidence="2 3">
    <name type="scientific">Reticulomyxa filosa</name>
    <dbReference type="NCBI Taxonomy" id="46433"/>
    <lineage>
        <taxon>Eukaryota</taxon>
        <taxon>Sar</taxon>
        <taxon>Rhizaria</taxon>
        <taxon>Retaria</taxon>
        <taxon>Foraminifera</taxon>
        <taxon>Monothalamids</taxon>
        <taxon>Reticulomyxidae</taxon>
        <taxon>Reticulomyxa</taxon>
    </lineage>
</organism>
<dbReference type="Proteomes" id="UP000023152">
    <property type="component" value="Unassembled WGS sequence"/>
</dbReference>
<keyword evidence="1" id="KW-1133">Transmembrane helix</keyword>
<dbReference type="EMBL" id="ASPP01010412">
    <property type="protein sequence ID" value="ETO22857.1"/>
    <property type="molecule type" value="Genomic_DNA"/>
</dbReference>
<keyword evidence="1" id="KW-0812">Transmembrane</keyword>
<name>X6NC15_RETFI</name>
<protein>
    <submittedName>
        <fullName evidence="2">Uncharacterized protein</fullName>
    </submittedName>
</protein>
<gene>
    <name evidence="2" type="ORF">RFI_14336</name>
</gene>
<proteinExistence type="predicted"/>